<feature type="non-terminal residue" evidence="1">
    <location>
        <position position="1"/>
    </location>
</feature>
<sequence>MSDRLKIAICYSGQTRHFNKDPRYTQNFYEIL</sequence>
<reference evidence="1" key="1">
    <citation type="submission" date="2018-05" db="EMBL/GenBank/DDBJ databases">
        <authorList>
            <person name="Lanie J.A."/>
            <person name="Ng W.-L."/>
            <person name="Kazmierczak K.M."/>
            <person name="Andrzejewski T.M."/>
            <person name="Davidsen T.M."/>
            <person name="Wayne K.J."/>
            <person name="Tettelin H."/>
            <person name="Glass J.I."/>
            <person name="Rusch D."/>
            <person name="Podicherti R."/>
            <person name="Tsui H.-C.T."/>
            <person name="Winkler M.E."/>
        </authorList>
    </citation>
    <scope>NUCLEOTIDE SEQUENCE</scope>
</reference>
<name>A0A382YKI2_9ZZZZ</name>
<gene>
    <name evidence="1" type="ORF">METZ01_LOCUS436660</name>
</gene>
<feature type="non-terminal residue" evidence="1">
    <location>
        <position position="32"/>
    </location>
</feature>
<organism evidence="1">
    <name type="scientific">marine metagenome</name>
    <dbReference type="NCBI Taxonomy" id="408172"/>
    <lineage>
        <taxon>unclassified sequences</taxon>
        <taxon>metagenomes</taxon>
        <taxon>ecological metagenomes</taxon>
    </lineage>
</organism>
<dbReference type="EMBL" id="UINC01176603">
    <property type="protein sequence ID" value="SVD83806.1"/>
    <property type="molecule type" value="Genomic_DNA"/>
</dbReference>
<proteinExistence type="predicted"/>
<protein>
    <submittedName>
        <fullName evidence="1">Uncharacterized protein</fullName>
    </submittedName>
</protein>
<dbReference type="AlphaFoldDB" id="A0A382YKI2"/>
<accession>A0A382YKI2</accession>
<evidence type="ECO:0000313" key="1">
    <source>
        <dbReference type="EMBL" id="SVD83806.1"/>
    </source>
</evidence>